<organism evidence="3 4">
    <name type="scientific">Erythranthe guttata</name>
    <name type="common">Yellow monkey flower</name>
    <name type="synonym">Mimulus guttatus</name>
    <dbReference type="NCBI Taxonomy" id="4155"/>
    <lineage>
        <taxon>Eukaryota</taxon>
        <taxon>Viridiplantae</taxon>
        <taxon>Streptophyta</taxon>
        <taxon>Embryophyta</taxon>
        <taxon>Tracheophyta</taxon>
        <taxon>Spermatophyta</taxon>
        <taxon>Magnoliopsida</taxon>
        <taxon>eudicotyledons</taxon>
        <taxon>Gunneridae</taxon>
        <taxon>Pentapetalae</taxon>
        <taxon>asterids</taxon>
        <taxon>lamiids</taxon>
        <taxon>Lamiales</taxon>
        <taxon>Phrymaceae</taxon>
        <taxon>Erythranthe</taxon>
    </lineage>
</organism>
<sequence length="201" mass="24010">MWLEEMNGRAPSVIINDKEKSTRAAILEVLPSTTHRLCMWHILQKKFEHEWAKLIQKYELQENNWLTKLYGQREQWIPAYLRGAFCAGMSTTQRSESMNKIFKGFGRSSTLVSDFVHQYEKLLNSRYIKEKEKDLKTNNTKPRLKTCYKIEAEAAEIYTRKLFLMFQEEFYSSKKYMSSKHRQDGSKKYYFVMSIEEEKPV</sequence>
<feature type="domain" description="MULE transposase" evidence="2">
    <location>
        <begin position="2"/>
        <end position="45"/>
    </location>
</feature>
<keyword evidence="1" id="KW-0862">Zinc</keyword>
<dbReference type="Proteomes" id="UP000030748">
    <property type="component" value="Unassembled WGS sequence"/>
</dbReference>
<dbReference type="PhylomeDB" id="A0A022S2F9"/>
<dbReference type="eggNOG" id="ENOG502QR4C">
    <property type="taxonomic scope" value="Eukaryota"/>
</dbReference>
<evidence type="ECO:0000313" key="3">
    <source>
        <dbReference type="EMBL" id="EYU45435.1"/>
    </source>
</evidence>
<dbReference type="InterPro" id="IPR031052">
    <property type="entry name" value="FHY3/FAR1"/>
</dbReference>
<keyword evidence="1" id="KW-0539">Nucleus</keyword>
<dbReference type="InterPro" id="IPR018289">
    <property type="entry name" value="MULE_transposase_dom"/>
</dbReference>
<dbReference type="GO" id="GO:0006355">
    <property type="term" value="P:regulation of DNA-templated transcription"/>
    <property type="evidence" value="ECO:0007669"/>
    <property type="project" value="UniProtKB-UniRule"/>
</dbReference>
<name>A0A022S2F9_ERYGU</name>
<gene>
    <name evidence="3" type="ORF">MIMGU_mgv1a023244mg</name>
</gene>
<evidence type="ECO:0000256" key="1">
    <source>
        <dbReference type="RuleBase" id="RU367018"/>
    </source>
</evidence>
<dbReference type="GO" id="GO:0005634">
    <property type="term" value="C:nucleus"/>
    <property type="evidence" value="ECO:0007669"/>
    <property type="project" value="UniProtKB-SubCell"/>
</dbReference>
<comment type="function">
    <text evidence="1">Putative transcription activator involved in regulating light control of development.</text>
</comment>
<dbReference type="GO" id="GO:0008270">
    <property type="term" value="F:zinc ion binding"/>
    <property type="evidence" value="ECO:0007669"/>
    <property type="project" value="UniProtKB-UniRule"/>
</dbReference>
<keyword evidence="1" id="KW-0863">Zinc-finger</keyword>
<comment type="similarity">
    <text evidence="1">Belongs to the FHY3/FAR1 family.</text>
</comment>
<dbReference type="Pfam" id="PF10551">
    <property type="entry name" value="MULE"/>
    <property type="match status" value="1"/>
</dbReference>
<evidence type="ECO:0000313" key="4">
    <source>
        <dbReference type="Proteomes" id="UP000030748"/>
    </source>
</evidence>
<protein>
    <recommendedName>
        <fullName evidence="1">Protein FAR1-RELATED SEQUENCE</fullName>
    </recommendedName>
</protein>
<dbReference type="AlphaFoldDB" id="A0A022S2F9"/>
<reference evidence="3 4" key="1">
    <citation type="journal article" date="2013" name="Proc. Natl. Acad. Sci. U.S.A.">
        <title>Fine-scale variation in meiotic recombination in Mimulus inferred from population shotgun sequencing.</title>
        <authorList>
            <person name="Hellsten U."/>
            <person name="Wright K.M."/>
            <person name="Jenkins J."/>
            <person name="Shu S."/>
            <person name="Yuan Y."/>
            <person name="Wessler S.R."/>
            <person name="Schmutz J."/>
            <person name="Willis J.H."/>
            <person name="Rokhsar D.S."/>
        </authorList>
    </citation>
    <scope>NUCLEOTIDE SEQUENCE [LARGE SCALE GENOMIC DNA]</scope>
    <source>
        <strain evidence="4">cv. DUN x IM62</strain>
    </source>
</reference>
<dbReference type="STRING" id="4155.A0A022S2F9"/>
<comment type="subcellular location">
    <subcellularLocation>
        <location evidence="1">Nucleus</location>
    </subcellularLocation>
</comment>
<evidence type="ECO:0000259" key="2">
    <source>
        <dbReference type="Pfam" id="PF10551"/>
    </source>
</evidence>
<accession>A0A022S2F9</accession>
<dbReference type="EMBL" id="KI630185">
    <property type="protein sequence ID" value="EYU45435.1"/>
    <property type="molecule type" value="Genomic_DNA"/>
</dbReference>
<keyword evidence="4" id="KW-1185">Reference proteome</keyword>
<keyword evidence="1" id="KW-0479">Metal-binding</keyword>
<dbReference type="PANTHER" id="PTHR31669">
    <property type="entry name" value="PROTEIN FAR1-RELATED SEQUENCE 10-RELATED"/>
    <property type="match status" value="1"/>
</dbReference>
<proteinExistence type="inferred from homology"/>
<dbReference type="PANTHER" id="PTHR31669:SF293">
    <property type="entry name" value="PROTEIN FAR1-RELATED SEQUENCE"/>
    <property type="match status" value="1"/>
</dbReference>